<evidence type="ECO:0000256" key="5">
    <source>
        <dbReference type="ARBA" id="ARBA00022692"/>
    </source>
</evidence>
<feature type="transmembrane region" description="Helical" evidence="13">
    <location>
        <begin position="418"/>
        <end position="438"/>
    </location>
</feature>
<dbReference type="Proteomes" id="UP000194003">
    <property type="component" value="Unassembled WGS sequence"/>
</dbReference>
<feature type="transmembrane region" description="Helical" evidence="13">
    <location>
        <begin position="85"/>
        <end position="109"/>
    </location>
</feature>
<keyword evidence="17" id="KW-1185">Reference proteome</keyword>
<comment type="function">
    <text evidence="13">Probable transporter of a GTP-driven Fe(2+) uptake system.</text>
</comment>
<dbReference type="Pfam" id="PF07664">
    <property type="entry name" value="FeoB_C"/>
    <property type="match status" value="1"/>
</dbReference>
<comment type="caution">
    <text evidence="16">The sequence shown here is derived from an EMBL/GenBank/DDBJ whole genome shotgun (WGS) entry which is preliminary data.</text>
</comment>
<sequence length="445" mass="49180">MSEAVKSRSALKDRYRITRALDTLLINRVLGIPLFIFFLWVMFQATFSLGQMPMDWIDQGVTALGESVAAALPDGLFKDLMVEGIIAGVGGTIVFLPNIVILFFFMALFSETGYLARAAFLMDQLMHHFGLHGKALIPLVMGFGCNVPAVMATRTIESERARLITILINPFMLCAARLPVFILFAGAFFAEHAGAMVFAMYMISIVGAMMAAVVLSRLFFKEKDEAFVMELPPYRIPTLRAVFIHMWDKAMGFLRKVAGIILAGSIIIWFLQTFPQNPEWSRDYAQETAQIQMQAATPERDAALMKLRNEQSQEQLSKSYLGQIAHTVAPVFEPLTFNWKDTVAILTGFVAKEVVVASYAVLYSQDGESTAESLSLRQALASAMTTTTAFAFMVFALFYSPCLGSIAVIKREAGGWRWAAFSVAFSLSVAYTLAFLVVQIGGMLT</sequence>
<feature type="domain" description="Nucleoside transporter/FeoB GTPase Gate" evidence="15">
    <location>
        <begin position="93"/>
        <end position="188"/>
    </location>
</feature>
<gene>
    <name evidence="16" type="ORF">MAIT1_03818</name>
</gene>
<evidence type="ECO:0000259" key="14">
    <source>
        <dbReference type="Pfam" id="PF07664"/>
    </source>
</evidence>
<keyword evidence="10 13" id="KW-0342">GTP-binding</keyword>
<dbReference type="GO" id="GO:0005886">
    <property type="term" value="C:plasma membrane"/>
    <property type="evidence" value="ECO:0007669"/>
    <property type="project" value="UniProtKB-SubCell"/>
</dbReference>
<dbReference type="Pfam" id="PF07670">
    <property type="entry name" value="Gate"/>
    <property type="match status" value="2"/>
</dbReference>
<dbReference type="InterPro" id="IPR003373">
    <property type="entry name" value="Fe2_transport_prot-B"/>
</dbReference>
<evidence type="ECO:0000256" key="13">
    <source>
        <dbReference type="RuleBase" id="RU362098"/>
    </source>
</evidence>
<dbReference type="PANTHER" id="PTHR43185:SF1">
    <property type="entry name" value="FE(2+) TRANSPORTER FEOB"/>
    <property type="match status" value="1"/>
</dbReference>
<feature type="transmembrane region" description="Helical" evidence="13">
    <location>
        <begin position="253"/>
        <end position="271"/>
    </location>
</feature>
<keyword evidence="8 13" id="KW-0408">Iron</keyword>
<keyword evidence="4 13" id="KW-0410">Iron transport</keyword>
<evidence type="ECO:0000256" key="1">
    <source>
        <dbReference type="ARBA" id="ARBA00004651"/>
    </source>
</evidence>
<feature type="transmembrane region" description="Helical" evidence="13">
    <location>
        <begin position="374"/>
        <end position="398"/>
    </location>
</feature>
<dbReference type="STRING" id="1434232.MAIT1_03818"/>
<evidence type="ECO:0000256" key="10">
    <source>
        <dbReference type="ARBA" id="ARBA00023134"/>
    </source>
</evidence>
<evidence type="ECO:0000256" key="7">
    <source>
        <dbReference type="ARBA" id="ARBA00022989"/>
    </source>
</evidence>
<evidence type="ECO:0000313" key="16">
    <source>
        <dbReference type="EMBL" id="OSM07249.1"/>
    </source>
</evidence>
<dbReference type="GO" id="GO:0005525">
    <property type="term" value="F:GTP binding"/>
    <property type="evidence" value="ECO:0007669"/>
    <property type="project" value="UniProtKB-KW"/>
</dbReference>
<comment type="similarity">
    <text evidence="13">Belongs to the TRAFAC class TrmE-Era-EngA-EngB-Septin-like GTPase superfamily. FeoB GTPase (TC 9.A.8) family.</text>
</comment>
<evidence type="ECO:0000256" key="9">
    <source>
        <dbReference type="ARBA" id="ARBA00023065"/>
    </source>
</evidence>
<dbReference type="NCBIfam" id="TIGR00437">
    <property type="entry name" value="feoB"/>
    <property type="match status" value="1"/>
</dbReference>
<keyword evidence="5 13" id="KW-0812">Transmembrane</keyword>
<feature type="transmembrane region" description="Helical" evidence="13">
    <location>
        <begin position="163"/>
        <end position="189"/>
    </location>
</feature>
<keyword evidence="7 13" id="KW-1133">Transmembrane helix</keyword>
<evidence type="ECO:0000256" key="12">
    <source>
        <dbReference type="NCBIfam" id="TIGR00437"/>
    </source>
</evidence>
<keyword evidence="11 13" id="KW-0472">Membrane</keyword>
<comment type="subcellular location">
    <subcellularLocation>
        <location evidence="13">Cell inner membrane</location>
        <topology evidence="13">Multi-pass membrane protein</topology>
    </subcellularLocation>
    <subcellularLocation>
        <location evidence="1">Cell membrane</location>
        <topology evidence="1">Multi-pass membrane protein</topology>
    </subcellularLocation>
</comment>
<proteinExistence type="inferred from homology"/>
<dbReference type="InterPro" id="IPR011640">
    <property type="entry name" value="Fe2_transport_prot_B_C"/>
</dbReference>
<keyword evidence="3" id="KW-1003">Cell membrane</keyword>
<keyword evidence="2 13" id="KW-0813">Transport</keyword>
<dbReference type="PANTHER" id="PTHR43185">
    <property type="entry name" value="FERROUS IRON TRANSPORT PROTEIN B"/>
    <property type="match status" value="1"/>
</dbReference>
<dbReference type="InterPro" id="IPR050860">
    <property type="entry name" value="FeoB_GTPase"/>
</dbReference>
<feature type="transmembrane region" description="Helical" evidence="13">
    <location>
        <begin position="195"/>
        <end position="220"/>
    </location>
</feature>
<evidence type="ECO:0000259" key="15">
    <source>
        <dbReference type="Pfam" id="PF07670"/>
    </source>
</evidence>
<comment type="caution">
    <text evidence="13">Lacks conserved residue(s) required for the propagation of feature annotation.</text>
</comment>
<evidence type="ECO:0000256" key="4">
    <source>
        <dbReference type="ARBA" id="ARBA00022496"/>
    </source>
</evidence>
<name>A0A1Y2K9F7_9PROT</name>
<organism evidence="16 17">
    <name type="scientific">Magnetofaba australis IT-1</name>
    <dbReference type="NCBI Taxonomy" id="1434232"/>
    <lineage>
        <taxon>Bacteria</taxon>
        <taxon>Pseudomonadati</taxon>
        <taxon>Pseudomonadota</taxon>
        <taxon>Magnetococcia</taxon>
        <taxon>Magnetococcales</taxon>
        <taxon>Magnetococcaceae</taxon>
        <taxon>Magnetofaba</taxon>
    </lineage>
</organism>
<feature type="domain" description="Ferrous iron transport protein B C-terminal" evidence="14">
    <location>
        <begin position="197"/>
        <end position="249"/>
    </location>
</feature>
<dbReference type="InterPro" id="IPR011642">
    <property type="entry name" value="Gate_dom"/>
</dbReference>
<dbReference type="GO" id="GO:0015093">
    <property type="term" value="F:ferrous iron transmembrane transporter activity"/>
    <property type="evidence" value="ECO:0007669"/>
    <property type="project" value="UniProtKB-UniRule"/>
</dbReference>
<dbReference type="AlphaFoldDB" id="A0A1Y2K9F7"/>
<reference evidence="16 17" key="1">
    <citation type="journal article" date="2016" name="BMC Genomics">
        <title>Combined genomic and structural analyses of a cultured magnetotactic bacterium reveals its niche adaptation to a dynamic environment.</title>
        <authorList>
            <person name="Araujo A.C."/>
            <person name="Morillo V."/>
            <person name="Cypriano J."/>
            <person name="Teixeira L.C."/>
            <person name="Leao P."/>
            <person name="Lyra S."/>
            <person name="Almeida L.G."/>
            <person name="Bazylinski D.A."/>
            <person name="Vasconcellos A.T."/>
            <person name="Abreu F."/>
            <person name="Lins U."/>
        </authorList>
    </citation>
    <scope>NUCLEOTIDE SEQUENCE [LARGE SCALE GENOMIC DNA]</scope>
    <source>
        <strain evidence="16 17">IT-1</strain>
    </source>
</reference>
<accession>A0A1Y2K9F7</accession>
<keyword evidence="6" id="KW-0547">Nucleotide-binding</keyword>
<evidence type="ECO:0000256" key="3">
    <source>
        <dbReference type="ARBA" id="ARBA00022475"/>
    </source>
</evidence>
<evidence type="ECO:0000256" key="11">
    <source>
        <dbReference type="ARBA" id="ARBA00023136"/>
    </source>
</evidence>
<evidence type="ECO:0000256" key="6">
    <source>
        <dbReference type="ARBA" id="ARBA00022741"/>
    </source>
</evidence>
<evidence type="ECO:0000256" key="2">
    <source>
        <dbReference type="ARBA" id="ARBA00022448"/>
    </source>
</evidence>
<feature type="domain" description="Nucleoside transporter/FeoB GTPase Gate" evidence="15">
    <location>
        <begin position="255"/>
        <end position="415"/>
    </location>
</feature>
<evidence type="ECO:0000313" key="17">
    <source>
        <dbReference type="Proteomes" id="UP000194003"/>
    </source>
</evidence>
<feature type="transmembrane region" description="Helical" evidence="13">
    <location>
        <begin position="21"/>
        <end position="43"/>
    </location>
</feature>
<protein>
    <recommendedName>
        <fullName evidence="12 13">Ferrous iron transport protein B</fullName>
    </recommendedName>
</protein>
<evidence type="ECO:0000256" key="8">
    <source>
        <dbReference type="ARBA" id="ARBA00023004"/>
    </source>
</evidence>
<dbReference type="EMBL" id="LVJN01000015">
    <property type="protein sequence ID" value="OSM07249.1"/>
    <property type="molecule type" value="Genomic_DNA"/>
</dbReference>
<keyword evidence="9" id="KW-0406">Ion transport</keyword>